<dbReference type="PANTHER" id="PTHR35562">
    <property type="entry name" value="DNA ENDONUCLEASE SMRA-RELATED"/>
    <property type="match status" value="1"/>
</dbReference>
<keyword evidence="4" id="KW-1185">Reference proteome</keyword>
<comment type="caution">
    <text evidence="3">The sequence shown here is derived from an EMBL/GenBank/DDBJ whole genome shotgun (WGS) entry which is preliminary data.</text>
</comment>
<reference evidence="3 4" key="1">
    <citation type="submission" date="2019-05" db="EMBL/GenBank/DDBJ databases">
        <authorList>
            <person name="Farhan Ul Haque M."/>
        </authorList>
    </citation>
    <scope>NUCLEOTIDE SEQUENCE [LARGE SCALE GENOMIC DNA]</scope>
    <source>
        <strain evidence="3">2</strain>
    </source>
</reference>
<feature type="domain" description="Smr" evidence="2">
    <location>
        <begin position="102"/>
        <end position="195"/>
    </location>
</feature>
<accession>A0A8B6M9M8</accession>
<evidence type="ECO:0000313" key="4">
    <source>
        <dbReference type="Proteomes" id="UP000485880"/>
    </source>
</evidence>
<proteinExistence type="predicted"/>
<feature type="region of interest" description="Disordered" evidence="1">
    <location>
        <begin position="31"/>
        <end position="91"/>
    </location>
</feature>
<dbReference type="AlphaFoldDB" id="A0A8B6M9M8"/>
<dbReference type="Pfam" id="PF01713">
    <property type="entry name" value="Smr"/>
    <property type="match status" value="1"/>
</dbReference>
<evidence type="ECO:0000313" key="3">
    <source>
        <dbReference type="EMBL" id="VTZ51015.1"/>
    </source>
</evidence>
<evidence type="ECO:0000259" key="2">
    <source>
        <dbReference type="PROSITE" id="PS50828"/>
    </source>
</evidence>
<dbReference type="PROSITE" id="PS50828">
    <property type="entry name" value="SMR"/>
    <property type="match status" value="1"/>
</dbReference>
<dbReference type="SUPFAM" id="SSF160443">
    <property type="entry name" value="SMR domain-like"/>
    <property type="match status" value="1"/>
</dbReference>
<dbReference type="EMBL" id="CABFMQ020000087">
    <property type="protein sequence ID" value="VTZ51015.1"/>
    <property type="molecule type" value="Genomic_DNA"/>
</dbReference>
<dbReference type="RefSeq" id="WP_174512929.1">
    <property type="nucleotide sequence ID" value="NZ_CABFMQ020000087.1"/>
</dbReference>
<name>A0A8B6M9M8_METTU</name>
<protein>
    <submittedName>
        <fullName evidence="3">DNA mismatch repair protein MutS</fullName>
    </submittedName>
</protein>
<evidence type="ECO:0000256" key="1">
    <source>
        <dbReference type="SAM" id="MobiDB-lite"/>
    </source>
</evidence>
<sequence length="202" mass="21831">MKESASSFGKGRLRLLSAEEISLWLAVTKSVSPRPSNVLPQAPAPPAANGAGVKAQAPLQPASKPPPKQPLAERAKAPPLAPLERRLRQKLSRGRVAPDAVIDLHGLRRQEAFVALHQFLTRAQRDGAKLVLVVTGKGGRSLPADSGAFDDDSSGVLRRSVPQWLRGHEYHTIVVGFEEASRPHGGAGALYVRIKRRRPLHE</sequence>
<dbReference type="InterPro" id="IPR002625">
    <property type="entry name" value="Smr_dom"/>
</dbReference>
<dbReference type="SMART" id="SM00463">
    <property type="entry name" value="SMR"/>
    <property type="match status" value="1"/>
</dbReference>
<dbReference type="Proteomes" id="UP000485880">
    <property type="component" value="Unassembled WGS sequence"/>
</dbReference>
<dbReference type="InterPro" id="IPR036063">
    <property type="entry name" value="Smr_dom_sf"/>
</dbReference>
<gene>
    <name evidence="3" type="ORF">MPC4_30199</name>
</gene>
<dbReference type="PANTHER" id="PTHR35562:SF2">
    <property type="entry name" value="DNA ENDONUCLEASE SMRA-RELATED"/>
    <property type="match status" value="1"/>
</dbReference>
<organism evidence="3 4">
    <name type="scientific">Methylocella tundrae</name>
    <dbReference type="NCBI Taxonomy" id="227605"/>
    <lineage>
        <taxon>Bacteria</taxon>
        <taxon>Pseudomonadati</taxon>
        <taxon>Pseudomonadota</taxon>
        <taxon>Alphaproteobacteria</taxon>
        <taxon>Hyphomicrobiales</taxon>
        <taxon>Beijerinckiaceae</taxon>
        <taxon>Methylocella</taxon>
    </lineage>
</organism>
<dbReference type="Gene3D" id="3.30.1370.110">
    <property type="match status" value="1"/>
</dbReference>